<dbReference type="Proteomes" id="UP001498398">
    <property type="component" value="Unassembled WGS sequence"/>
</dbReference>
<accession>A0ABR1IZP8</accession>
<organism evidence="1 2">
    <name type="scientific">Marasmiellus scandens</name>
    <dbReference type="NCBI Taxonomy" id="2682957"/>
    <lineage>
        <taxon>Eukaryota</taxon>
        <taxon>Fungi</taxon>
        <taxon>Dikarya</taxon>
        <taxon>Basidiomycota</taxon>
        <taxon>Agaricomycotina</taxon>
        <taxon>Agaricomycetes</taxon>
        <taxon>Agaricomycetidae</taxon>
        <taxon>Agaricales</taxon>
        <taxon>Marasmiineae</taxon>
        <taxon>Omphalotaceae</taxon>
        <taxon>Marasmiellus</taxon>
    </lineage>
</organism>
<gene>
    <name evidence="1" type="ORF">VKT23_016346</name>
</gene>
<protein>
    <submittedName>
        <fullName evidence="1">Uncharacterized protein</fullName>
    </submittedName>
</protein>
<evidence type="ECO:0000313" key="2">
    <source>
        <dbReference type="Proteomes" id="UP001498398"/>
    </source>
</evidence>
<keyword evidence="2" id="KW-1185">Reference proteome</keyword>
<comment type="caution">
    <text evidence="1">The sequence shown here is derived from an EMBL/GenBank/DDBJ whole genome shotgun (WGS) entry which is preliminary data.</text>
</comment>
<name>A0ABR1IZP8_9AGAR</name>
<sequence>MRIHSSKVRYRHARTALVVLDPDGSWSDEFRELRDSDVRGLNESALTKEEVAEREALRQRGFNTERQEDQLEAEVEEGIVVLPEGVLTRVQGEDRRTLSWIWYGPTISEDDPAFRDAIRIKWCKAQARMLRWKEECILLVEEIRRMQEFAKSKSKWWLTRKVGMNEMRKGADLSPELMEGLDAYAEQQSIFQREKADKVRERWTKLIEHVDKVLNRIPDIELCEIEMEVGDDDGQGAEEAM</sequence>
<reference evidence="1 2" key="1">
    <citation type="submission" date="2024-01" db="EMBL/GenBank/DDBJ databases">
        <title>A draft genome for the cacao thread blight pathogen Marasmiellus scandens.</title>
        <authorList>
            <person name="Baruah I.K."/>
            <person name="Leung J."/>
            <person name="Bukari Y."/>
            <person name="Amoako-Attah I."/>
            <person name="Meinhardt L.W."/>
            <person name="Bailey B.A."/>
            <person name="Cohen S.P."/>
        </authorList>
    </citation>
    <scope>NUCLEOTIDE SEQUENCE [LARGE SCALE GENOMIC DNA]</scope>
    <source>
        <strain evidence="1 2">GH-19</strain>
    </source>
</reference>
<proteinExistence type="predicted"/>
<dbReference type="EMBL" id="JBANRG010000060">
    <property type="protein sequence ID" value="KAK7442070.1"/>
    <property type="molecule type" value="Genomic_DNA"/>
</dbReference>
<evidence type="ECO:0000313" key="1">
    <source>
        <dbReference type="EMBL" id="KAK7442070.1"/>
    </source>
</evidence>